<evidence type="ECO:0000256" key="5">
    <source>
        <dbReference type="ARBA" id="ARBA00023136"/>
    </source>
</evidence>
<reference evidence="8 9" key="1">
    <citation type="submission" date="2022-06" db="EMBL/GenBank/DDBJ databases">
        <title>Isolation of gut microbiota from human fecal samples.</title>
        <authorList>
            <person name="Pamer E.G."/>
            <person name="Barat B."/>
            <person name="Waligurski E."/>
            <person name="Medina S."/>
            <person name="Paddock L."/>
            <person name="Mostad J."/>
        </authorList>
    </citation>
    <scope>NUCLEOTIDE SEQUENCE [LARGE SCALE GENOMIC DNA]</scope>
    <source>
        <strain evidence="8 9">DFI.7.95</strain>
    </source>
</reference>
<proteinExistence type="predicted"/>
<keyword evidence="3 6" id="KW-0812">Transmembrane</keyword>
<evidence type="ECO:0000256" key="1">
    <source>
        <dbReference type="ARBA" id="ARBA00004651"/>
    </source>
</evidence>
<comment type="subcellular location">
    <subcellularLocation>
        <location evidence="1">Cell membrane</location>
        <topology evidence="1">Multi-pass membrane protein</topology>
    </subcellularLocation>
</comment>
<evidence type="ECO:0000256" key="6">
    <source>
        <dbReference type="SAM" id="Phobius"/>
    </source>
</evidence>
<gene>
    <name evidence="8" type="ORF">NE686_03255</name>
</gene>
<evidence type="ECO:0000256" key="4">
    <source>
        <dbReference type="ARBA" id="ARBA00022989"/>
    </source>
</evidence>
<dbReference type="EMBL" id="JANGAC010000002">
    <property type="protein sequence ID" value="MCQ4922091.1"/>
    <property type="molecule type" value="Genomic_DNA"/>
</dbReference>
<protein>
    <submittedName>
        <fullName evidence="8">ABC transporter permease</fullName>
    </submittedName>
</protein>
<dbReference type="RefSeq" id="WP_216562843.1">
    <property type="nucleotide sequence ID" value="NZ_JAHLOH010000056.1"/>
</dbReference>
<feature type="transmembrane region" description="Helical" evidence="6">
    <location>
        <begin position="151"/>
        <end position="176"/>
    </location>
</feature>
<feature type="transmembrane region" description="Helical" evidence="6">
    <location>
        <begin position="205"/>
        <end position="224"/>
    </location>
</feature>
<feature type="transmembrane region" description="Helical" evidence="6">
    <location>
        <begin position="230"/>
        <end position="263"/>
    </location>
</feature>
<organism evidence="8 9">
    <name type="scientific">Tissierella carlieri</name>
    <dbReference type="NCBI Taxonomy" id="689904"/>
    <lineage>
        <taxon>Bacteria</taxon>
        <taxon>Bacillati</taxon>
        <taxon>Bacillota</taxon>
        <taxon>Tissierellia</taxon>
        <taxon>Tissierellales</taxon>
        <taxon>Tissierellaceae</taxon>
        <taxon>Tissierella</taxon>
    </lineage>
</organism>
<keyword evidence="2" id="KW-1003">Cell membrane</keyword>
<dbReference type="PANTHER" id="PTHR46795:SF3">
    <property type="entry name" value="ABC TRANSPORTER PERMEASE"/>
    <property type="match status" value="1"/>
</dbReference>
<evidence type="ECO:0000313" key="9">
    <source>
        <dbReference type="Proteomes" id="UP001524478"/>
    </source>
</evidence>
<accession>A0ABT1S6K1</accession>
<evidence type="ECO:0000313" key="8">
    <source>
        <dbReference type="EMBL" id="MCQ4922091.1"/>
    </source>
</evidence>
<feature type="transmembrane region" description="Helical" evidence="6">
    <location>
        <begin position="679"/>
        <end position="702"/>
    </location>
</feature>
<dbReference type="Pfam" id="PF02687">
    <property type="entry name" value="FtsX"/>
    <property type="match status" value="1"/>
</dbReference>
<dbReference type="InterPro" id="IPR003838">
    <property type="entry name" value="ABC3_permease_C"/>
</dbReference>
<feature type="transmembrane region" description="Helical" evidence="6">
    <location>
        <begin position="57"/>
        <end position="79"/>
    </location>
</feature>
<comment type="caution">
    <text evidence="8">The sequence shown here is derived from an EMBL/GenBank/DDBJ whole genome shotgun (WGS) entry which is preliminary data.</text>
</comment>
<dbReference type="Proteomes" id="UP001524478">
    <property type="component" value="Unassembled WGS sequence"/>
</dbReference>
<feature type="transmembrane region" description="Helical" evidence="6">
    <location>
        <begin position="18"/>
        <end position="37"/>
    </location>
</feature>
<keyword evidence="9" id="KW-1185">Reference proteome</keyword>
<dbReference type="PANTHER" id="PTHR46795">
    <property type="entry name" value="ABC TRANSPORTER PERMEASE-RELATED-RELATED"/>
    <property type="match status" value="1"/>
</dbReference>
<feature type="transmembrane region" description="Helical" evidence="6">
    <location>
        <begin position="104"/>
        <end position="131"/>
    </location>
</feature>
<feature type="transmembrane region" description="Helical" evidence="6">
    <location>
        <begin position="582"/>
        <end position="612"/>
    </location>
</feature>
<feature type="transmembrane region" description="Helical" evidence="6">
    <location>
        <begin position="643"/>
        <end position="673"/>
    </location>
</feature>
<feature type="domain" description="ABC3 transporter permease C-terminal" evidence="7">
    <location>
        <begin position="63"/>
        <end position="184"/>
    </location>
</feature>
<keyword evidence="5 6" id="KW-0472">Membrane</keyword>
<name>A0ABT1S6K1_9FIRM</name>
<feature type="transmembrane region" description="Helical" evidence="6">
    <location>
        <begin position="284"/>
        <end position="305"/>
    </location>
</feature>
<evidence type="ECO:0000259" key="7">
    <source>
        <dbReference type="Pfam" id="PF02687"/>
    </source>
</evidence>
<keyword evidence="4 6" id="KW-1133">Transmembrane helix</keyword>
<dbReference type="InterPro" id="IPR052536">
    <property type="entry name" value="ABC-4_Integral_Memb_Prot"/>
</dbReference>
<evidence type="ECO:0000256" key="2">
    <source>
        <dbReference type="ARBA" id="ARBA00022475"/>
    </source>
</evidence>
<evidence type="ECO:0000256" key="3">
    <source>
        <dbReference type="ARBA" id="ARBA00022692"/>
    </source>
</evidence>
<sequence>MFSKLIYRNSKRSRKENLIYFATLVTAVASFYIILSLGRQDVVLFLKEFESDAIDKLLSLMPIVYLFALFLLFFLILFANQYQLNRRSKEFGLYLMLGMRKKRLVLQLVAEGLMTSILALISGILIGGFLAEIISLTVSKLVGQGIIGHQISLSVSAIFFTIIGFLSIQLIALVILGGRLFNQEVHQLLNEQTDKKQDMGYFKGNILNMLVGTILLGVAYWIVLYRFMDFAGMLVFVALALGSLGTIFFMGGFGKLLGLLASLSQRKSTKGLHTFTLRQFQENVANKSTSVAVTSILITLSIILITNGASTIISFESINNRSSSVYDFTVNGDNQKVKQFLTTEKIAPYVEDLNLLEIGRMKYQDEYEDLPLSLVDWSKLREQIIMDLPSNYKEQILSGEIQGYSITSENPESLNLLGVLEIDAAKPYLIPESSYNGLLEAIGEKPLKLHSNEIALYFNPDFVPMDNLESMPVLDNILEKAAKEGESLISINDQEVFIHSSTPMRGLVADRSVEIYSAFIVPDQMFKQLLNTENYRSYWNFRIPQKLQNEQGLMKPMMEARDLLKSSGFKFESYLQNFGRRLFYVVAGSYTILYMGFLFLIIACTVLALQFLTQMKQTGGRYLTLSMLGAQRNQMKKSMHKQVLLTFLLPMSLACMSGAVGIRAMISFVIIHIEDNALLYPMAFTFACVVIVIFVIYGVAVARSADHEIDKLRWKPNID</sequence>